<protein>
    <submittedName>
        <fullName evidence="1">Uncharacterized protein</fullName>
    </submittedName>
</protein>
<reference evidence="1" key="1">
    <citation type="submission" date="2014-11" db="EMBL/GenBank/DDBJ databases">
        <authorList>
            <person name="Amaro Gonzalez C."/>
        </authorList>
    </citation>
    <scope>NUCLEOTIDE SEQUENCE</scope>
</reference>
<accession>A0A0E9SGE7</accession>
<sequence>MPQSLFRPFRSKSYSKWQILCLDLFWTCVFPYHAHFCGPTSSPLTADSNSPRPSR</sequence>
<proteinExistence type="predicted"/>
<reference evidence="1" key="2">
    <citation type="journal article" date="2015" name="Fish Shellfish Immunol.">
        <title>Early steps in the European eel (Anguilla anguilla)-Vibrio vulnificus interaction in the gills: Role of the RtxA13 toxin.</title>
        <authorList>
            <person name="Callol A."/>
            <person name="Pajuelo D."/>
            <person name="Ebbesson L."/>
            <person name="Teles M."/>
            <person name="MacKenzie S."/>
            <person name="Amaro C."/>
        </authorList>
    </citation>
    <scope>NUCLEOTIDE SEQUENCE</scope>
</reference>
<organism evidence="1">
    <name type="scientific">Anguilla anguilla</name>
    <name type="common">European freshwater eel</name>
    <name type="synonym">Muraena anguilla</name>
    <dbReference type="NCBI Taxonomy" id="7936"/>
    <lineage>
        <taxon>Eukaryota</taxon>
        <taxon>Metazoa</taxon>
        <taxon>Chordata</taxon>
        <taxon>Craniata</taxon>
        <taxon>Vertebrata</taxon>
        <taxon>Euteleostomi</taxon>
        <taxon>Actinopterygii</taxon>
        <taxon>Neopterygii</taxon>
        <taxon>Teleostei</taxon>
        <taxon>Anguilliformes</taxon>
        <taxon>Anguillidae</taxon>
        <taxon>Anguilla</taxon>
    </lineage>
</organism>
<name>A0A0E9SGE7_ANGAN</name>
<evidence type="ECO:0000313" key="1">
    <source>
        <dbReference type="EMBL" id="JAH40459.1"/>
    </source>
</evidence>
<dbReference type="EMBL" id="GBXM01068118">
    <property type="protein sequence ID" value="JAH40459.1"/>
    <property type="molecule type" value="Transcribed_RNA"/>
</dbReference>
<dbReference type="AlphaFoldDB" id="A0A0E9SGE7"/>